<comment type="caution">
    <text evidence="6">Lacks conserved residue(s) required for the propagation of feature annotation.</text>
</comment>
<dbReference type="GO" id="GO:0016020">
    <property type="term" value="C:membrane"/>
    <property type="evidence" value="ECO:0007669"/>
    <property type="project" value="UniProtKB-SubCell"/>
</dbReference>
<dbReference type="PANTHER" id="PTHR12608">
    <property type="entry name" value="TRANSMEMBRANE PROTEIN HTP-1 RELATED"/>
    <property type="match status" value="1"/>
</dbReference>
<keyword evidence="4 6" id="KW-1133">Transmembrane helix</keyword>
<evidence type="ECO:0000313" key="7">
    <source>
        <dbReference type="EMBL" id="AKU96462.1"/>
    </source>
</evidence>
<comment type="subcellular location">
    <subcellularLocation>
        <location evidence="1 6">Membrane</location>
        <topology evidence="1 6">Multi-pass membrane protein</topology>
    </subcellularLocation>
</comment>
<keyword evidence="3 6" id="KW-0812">Transmembrane</keyword>
<evidence type="ECO:0000256" key="4">
    <source>
        <dbReference type="ARBA" id="ARBA00022989"/>
    </source>
</evidence>
<dbReference type="RefSeq" id="WP_146647751.1">
    <property type="nucleotide sequence ID" value="NZ_CP012333.1"/>
</dbReference>
<dbReference type="Proteomes" id="UP000064967">
    <property type="component" value="Chromosome"/>
</dbReference>
<dbReference type="Pfam" id="PF01169">
    <property type="entry name" value="GDT1"/>
    <property type="match status" value="1"/>
</dbReference>
<evidence type="ECO:0000256" key="1">
    <source>
        <dbReference type="ARBA" id="ARBA00004141"/>
    </source>
</evidence>
<gene>
    <name evidence="7" type="ORF">AKJ09_03126</name>
</gene>
<dbReference type="GO" id="GO:0046873">
    <property type="term" value="F:metal ion transmembrane transporter activity"/>
    <property type="evidence" value="ECO:0007669"/>
    <property type="project" value="InterPro"/>
</dbReference>
<dbReference type="AlphaFoldDB" id="A0A0K1PSG3"/>
<dbReference type="InterPro" id="IPR001727">
    <property type="entry name" value="GDT1-like"/>
</dbReference>
<evidence type="ECO:0000256" key="3">
    <source>
        <dbReference type="ARBA" id="ARBA00022692"/>
    </source>
</evidence>
<sequence length="91" mass="9408">MDWKLFTSTFAAIFVAELGDKTQLAALSLSAGSSSKWAVFAGSALALVATSAIAVAAGEAVSRFVSPAWLRRIAGVVFVGMGLLFLLKKGD</sequence>
<dbReference type="STRING" id="1391654.AKJ09_03126"/>
<reference evidence="7 8" key="1">
    <citation type="submission" date="2015-08" db="EMBL/GenBank/DDBJ databases">
        <authorList>
            <person name="Babu N.S."/>
            <person name="Beckwith C.J."/>
            <person name="Beseler K.G."/>
            <person name="Brison A."/>
            <person name="Carone J.V."/>
            <person name="Caskin T.P."/>
            <person name="Diamond M."/>
            <person name="Durham M.E."/>
            <person name="Foxe J.M."/>
            <person name="Go M."/>
            <person name="Henderson B.A."/>
            <person name="Jones I.B."/>
            <person name="McGettigan J.A."/>
            <person name="Micheletti S.J."/>
            <person name="Nasrallah M.E."/>
            <person name="Ortiz D."/>
            <person name="Piller C.R."/>
            <person name="Privatt S.R."/>
            <person name="Schneider S.L."/>
            <person name="Sharp S."/>
            <person name="Smith T.C."/>
            <person name="Stanton J.D."/>
            <person name="Ullery H.E."/>
            <person name="Wilson R.J."/>
            <person name="Serrano M.G."/>
            <person name="Buck G."/>
            <person name="Lee V."/>
            <person name="Wang Y."/>
            <person name="Carvalho R."/>
            <person name="Voegtly L."/>
            <person name="Shi R."/>
            <person name="Duckworth R."/>
            <person name="Johnson A."/>
            <person name="Loviza R."/>
            <person name="Walstead R."/>
            <person name="Shah Z."/>
            <person name="Kiflezghi M."/>
            <person name="Wade K."/>
            <person name="Ball S.L."/>
            <person name="Bradley K.W."/>
            <person name="Asai D.J."/>
            <person name="Bowman C.A."/>
            <person name="Russell D.A."/>
            <person name="Pope W.H."/>
            <person name="Jacobs-Sera D."/>
            <person name="Hendrix R.W."/>
            <person name="Hatfull G.F."/>
        </authorList>
    </citation>
    <scope>NUCLEOTIDE SEQUENCE [LARGE SCALE GENOMIC DNA]</scope>
    <source>
        <strain evidence="7 8">DSM 27648</strain>
    </source>
</reference>
<accession>A0A0K1PSG3</accession>
<name>A0A0K1PSG3_9BACT</name>
<evidence type="ECO:0000256" key="5">
    <source>
        <dbReference type="ARBA" id="ARBA00023136"/>
    </source>
</evidence>
<proteinExistence type="inferred from homology"/>
<protein>
    <recommendedName>
        <fullName evidence="6">GDT1 family protein</fullName>
    </recommendedName>
</protein>
<feature type="transmembrane region" description="Helical" evidence="6">
    <location>
        <begin position="69"/>
        <end position="87"/>
    </location>
</feature>
<evidence type="ECO:0000256" key="2">
    <source>
        <dbReference type="ARBA" id="ARBA00009190"/>
    </source>
</evidence>
<evidence type="ECO:0000256" key="6">
    <source>
        <dbReference type="RuleBase" id="RU365102"/>
    </source>
</evidence>
<dbReference type="KEGG" id="llu:AKJ09_03126"/>
<keyword evidence="8" id="KW-1185">Reference proteome</keyword>
<comment type="similarity">
    <text evidence="2 6">Belongs to the GDT1 family.</text>
</comment>
<organism evidence="7 8">
    <name type="scientific">Labilithrix luteola</name>
    <dbReference type="NCBI Taxonomy" id="1391654"/>
    <lineage>
        <taxon>Bacteria</taxon>
        <taxon>Pseudomonadati</taxon>
        <taxon>Myxococcota</taxon>
        <taxon>Polyangia</taxon>
        <taxon>Polyangiales</taxon>
        <taxon>Labilitrichaceae</taxon>
        <taxon>Labilithrix</taxon>
    </lineage>
</organism>
<feature type="transmembrane region" description="Helical" evidence="6">
    <location>
        <begin position="37"/>
        <end position="57"/>
    </location>
</feature>
<keyword evidence="5 6" id="KW-0472">Membrane</keyword>
<dbReference type="PANTHER" id="PTHR12608:SF1">
    <property type="entry name" value="TRANSMEMBRANE PROTEIN 165"/>
    <property type="match status" value="1"/>
</dbReference>
<dbReference type="EMBL" id="CP012333">
    <property type="protein sequence ID" value="AKU96462.1"/>
    <property type="molecule type" value="Genomic_DNA"/>
</dbReference>
<evidence type="ECO:0000313" key="8">
    <source>
        <dbReference type="Proteomes" id="UP000064967"/>
    </source>
</evidence>